<keyword evidence="7 9" id="KW-0472">Membrane</keyword>
<feature type="transmembrane region" description="Helical" evidence="9">
    <location>
        <begin position="384"/>
        <end position="404"/>
    </location>
</feature>
<dbReference type="Pfam" id="PF01496">
    <property type="entry name" value="V_ATPase_I"/>
    <property type="match status" value="2"/>
</dbReference>
<feature type="coiled-coil region" evidence="8">
    <location>
        <begin position="215"/>
        <end position="259"/>
    </location>
</feature>
<evidence type="ECO:0000256" key="2">
    <source>
        <dbReference type="ARBA" id="ARBA00009904"/>
    </source>
</evidence>
<feature type="transmembrane region" description="Helical" evidence="9">
    <location>
        <begin position="530"/>
        <end position="552"/>
    </location>
</feature>
<evidence type="ECO:0000313" key="10">
    <source>
        <dbReference type="EMBL" id="SDB95080.1"/>
    </source>
</evidence>
<gene>
    <name evidence="10" type="ORF">SAMN04487864_10170</name>
</gene>
<protein>
    <submittedName>
        <fullName evidence="10">V/A-type H+-transporting ATPase subunit I</fullName>
    </submittedName>
</protein>
<comment type="subcellular location">
    <subcellularLocation>
        <location evidence="1">Membrane</location>
        <topology evidence="1">Multi-pass membrane protein</topology>
    </subcellularLocation>
</comment>
<dbReference type="RefSeq" id="WP_093728861.1">
    <property type="nucleotide sequence ID" value="NZ_FMYW01000001.1"/>
</dbReference>
<evidence type="ECO:0000256" key="6">
    <source>
        <dbReference type="ARBA" id="ARBA00023065"/>
    </source>
</evidence>
<name>A0A1G6HLE9_9FIRM</name>
<evidence type="ECO:0000256" key="1">
    <source>
        <dbReference type="ARBA" id="ARBA00004141"/>
    </source>
</evidence>
<evidence type="ECO:0000256" key="9">
    <source>
        <dbReference type="SAM" id="Phobius"/>
    </source>
</evidence>
<keyword evidence="8" id="KW-0175">Coiled coil</keyword>
<evidence type="ECO:0000256" key="8">
    <source>
        <dbReference type="SAM" id="Coils"/>
    </source>
</evidence>
<dbReference type="OrthoDB" id="9803814at2"/>
<dbReference type="Proteomes" id="UP000198943">
    <property type="component" value="Unassembled WGS sequence"/>
</dbReference>
<feature type="transmembrane region" description="Helical" evidence="9">
    <location>
        <begin position="424"/>
        <end position="442"/>
    </location>
</feature>
<dbReference type="GO" id="GO:0033179">
    <property type="term" value="C:proton-transporting V-type ATPase, V0 domain"/>
    <property type="evidence" value="ECO:0007669"/>
    <property type="project" value="InterPro"/>
</dbReference>
<dbReference type="GO" id="GO:0007035">
    <property type="term" value="P:vacuolar acidification"/>
    <property type="evidence" value="ECO:0007669"/>
    <property type="project" value="TreeGrafter"/>
</dbReference>
<feature type="transmembrane region" description="Helical" evidence="9">
    <location>
        <begin position="454"/>
        <end position="476"/>
    </location>
</feature>
<organism evidence="10 11">
    <name type="scientific">Succiniclasticum ruminis</name>
    <dbReference type="NCBI Taxonomy" id="40841"/>
    <lineage>
        <taxon>Bacteria</taxon>
        <taxon>Bacillati</taxon>
        <taxon>Bacillota</taxon>
        <taxon>Negativicutes</taxon>
        <taxon>Acidaminococcales</taxon>
        <taxon>Acidaminococcaceae</taxon>
        <taxon>Succiniclasticum</taxon>
    </lineage>
</organism>
<keyword evidence="6" id="KW-0406">Ion transport</keyword>
<dbReference type="PANTHER" id="PTHR11629">
    <property type="entry name" value="VACUOLAR PROTON ATPASES"/>
    <property type="match status" value="1"/>
</dbReference>
<evidence type="ECO:0000256" key="7">
    <source>
        <dbReference type="ARBA" id="ARBA00023136"/>
    </source>
</evidence>
<evidence type="ECO:0000256" key="4">
    <source>
        <dbReference type="ARBA" id="ARBA00022692"/>
    </source>
</evidence>
<feature type="transmembrane region" description="Helical" evidence="9">
    <location>
        <begin position="482"/>
        <end position="499"/>
    </location>
</feature>
<keyword evidence="3" id="KW-0813">Transport</keyword>
<comment type="similarity">
    <text evidence="2">Belongs to the V-ATPase 116 kDa subunit family.</text>
</comment>
<dbReference type="AlphaFoldDB" id="A0A1G6HLE9"/>
<feature type="transmembrane region" description="Helical" evidence="9">
    <location>
        <begin position="348"/>
        <end position="372"/>
    </location>
</feature>
<feature type="transmembrane region" description="Helical" evidence="9">
    <location>
        <begin position="558"/>
        <end position="583"/>
    </location>
</feature>
<dbReference type="GO" id="GO:0051117">
    <property type="term" value="F:ATPase binding"/>
    <property type="evidence" value="ECO:0007669"/>
    <property type="project" value="TreeGrafter"/>
</dbReference>
<dbReference type="EMBL" id="FMYW01000001">
    <property type="protein sequence ID" value="SDB95080.1"/>
    <property type="molecule type" value="Genomic_DNA"/>
</dbReference>
<evidence type="ECO:0000256" key="5">
    <source>
        <dbReference type="ARBA" id="ARBA00022989"/>
    </source>
</evidence>
<sequence>MLIAMKKATLFALKEDRDAILLALQKDGNIMLISEGEKTQALEGADKVSDQIVKTKDALKFVDLHGKKDSMFASRLPVSYDSFLHESKEGSDLADQVEVLSGKIMSLRNEASTMTSQVEALQPWIDLDIPLEQLAPTDTSVYFAGYLPELEKEAFLEDIKELTAEPVVLKEAPEGRAMLIFCVKEDAARLKHFLKAHDFADVVFPKRTGLVSEIVVDLTEAARVKNLRADELEAEAIKIAESKAELQLYYDQLTAKEERLANGGVETEKTFYMQGWVRKDRTVEVERAVRSVTDAYQIEFADPAEGEIPPTEMENNSFVKPYESVIELYSRPQAGSIDPDFLMAPFHFIFFGMMLSDAGYGLVLTIGLLIAMKLAKPQGFAGKLGMVILFGSISTVIWGALFGGWFGLELHPLLFVPMKEPLKMLALCFGLGILHLVCGMLLKAYMLIRDGDIFGAFCDEISWLIMFAGFFCMAVVPGPTGKYLAIAGAAIIVLTGGRAKEGIVGKLMGGLLSLYNISGYMSDLLSYSRIFALGLATGVIAMVINTIAQMLLEAGPVGTIVAVLVLLGGHLFNIIINVLGAFVHSSRLQYIEFFGKFYEAGGKAFVPLAIRTKYMNVTK</sequence>
<reference evidence="11" key="1">
    <citation type="submission" date="2016-10" db="EMBL/GenBank/DDBJ databases">
        <authorList>
            <person name="Varghese N."/>
            <person name="Submissions S."/>
        </authorList>
    </citation>
    <scope>NUCLEOTIDE SEQUENCE [LARGE SCALE GENOMIC DNA]</scope>
    <source>
        <strain evidence="11">DSM 11005</strain>
    </source>
</reference>
<evidence type="ECO:0000313" key="11">
    <source>
        <dbReference type="Proteomes" id="UP000198943"/>
    </source>
</evidence>
<keyword evidence="5 9" id="KW-1133">Transmembrane helix</keyword>
<keyword evidence="11" id="KW-1185">Reference proteome</keyword>
<keyword evidence="4 9" id="KW-0812">Transmembrane</keyword>
<dbReference type="InterPro" id="IPR002490">
    <property type="entry name" value="V-ATPase_116kDa_su"/>
</dbReference>
<accession>A0A1G6HLE9</accession>
<dbReference type="PANTHER" id="PTHR11629:SF63">
    <property type="entry name" value="V-TYPE PROTON ATPASE SUBUNIT A"/>
    <property type="match status" value="1"/>
</dbReference>
<dbReference type="GO" id="GO:0046961">
    <property type="term" value="F:proton-transporting ATPase activity, rotational mechanism"/>
    <property type="evidence" value="ECO:0007669"/>
    <property type="project" value="InterPro"/>
</dbReference>
<evidence type="ECO:0000256" key="3">
    <source>
        <dbReference type="ARBA" id="ARBA00022448"/>
    </source>
</evidence>
<proteinExistence type="inferred from homology"/>
<dbReference type="GO" id="GO:0016471">
    <property type="term" value="C:vacuolar proton-transporting V-type ATPase complex"/>
    <property type="evidence" value="ECO:0007669"/>
    <property type="project" value="TreeGrafter"/>
</dbReference>